<comment type="caution">
    <text evidence="2">The sequence shown here is derived from an EMBL/GenBank/DDBJ whole genome shotgun (WGS) entry which is preliminary data.</text>
</comment>
<dbReference type="Proteomes" id="UP001196601">
    <property type="component" value="Unassembled WGS sequence"/>
</dbReference>
<organism evidence="2 3">
    <name type="scientific">Pseudomonas lalucatii</name>
    <dbReference type="NCBI Taxonomy" id="1424203"/>
    <lineage>
        <taxon>Bacteria</taxon>
        <taxon>Pseudomonadati</taxon>
        <taxon>Pseudomonadota</taxon>
        <taxon>Gammaproteobacteria</taxon>
        <taxon>Pseudomonadales</taxon>
        <taxon>Pseudomonadaceae</taxon>
        <taxon>Pseudomonas</taxon>
    </lineage>
</organism>
<feature type="compositionally biased region" description="Basic and acidic residues" evidence="1">
    <location>
        <begin position="44"/>
        <end position="54"/>
    </location>
</feature>
<evidence type="ECO:0000313" key="3">
    <source>
        <dbReference type="Proteomes" id="UP001196601"/>
    </source>
</evidence>
<protein>
    <submittedName>
        <fullName evidence="2">Uncharacterized protein</fullName>
    </submittedName>
</protein>
<dbReference type="RefSeq" id="WP_213638438.1">
    <property type="nucleotide sequence ID" value="NZ_JADPMV010000001.1"/>
</dbReference>
<sequence length="54" mass="6160">MSPTAKPSASAFLHTPFARQALELRRLDDLGKDPTSQTPPLEHYYPRLERLLEP</sequence>
<dbReference type="Gene3D" id="1.10.3210.10">
    <property type="entry name" value="Hypothetical protein af1432"/>
    <property type="match status" value="1"/>
</dbReference>
<keyword evidence="3" id="KW-1185">Reference proteome</keyword>
<gene>
    <name evidence="2" type="ORF">I0D00_03920</name>
</gene>
<proteinExistence type="predicted"/>
<accession>A0ABS5PYE5</accession>
<feature type="region of interest" description="Disordered" evidence="1">
    <location>
        <begin position="29"/>
        <end position="54"/>
    </location>
</feature>
<evidence type="ECO:0000313" key="2">
    <source>
        <dbReference type="EMBL" id="MBS7661096.1"/>
    </source>
</evidence>
<name>A0ABS5PYE5_9PSED</name>
<dbReference type="EMBL" id="JADPMV010000001">
    <property type="protein sequence ID" value="MBS7661096.1"/>
    <property type="molecule type" value="Genomic_DNA"/>
</dbReference>
<reference evidence="2 3" key="1">
    <citation type="journal article" date="2021" name="Syst. Appl. Microbiol.">
        <title>Pseudomonas lalucatii sp. nov. isolated from Vallgornera, a karstic cave in Mallorca, Western Mediterranean.</title>
        <authorList>
            <person name="Busquets A."/>
            <person name="Mulet M."/>
            <person name="Gomila M."/>
            <person name="Garcia-Valdes E."/>
        </authorList>
    </citation>
    <scope>NUCLEOTIDE SEQUENCE [LARGE SCALE GENOMIC DNA]</scope>
    <source>
        <strain evidence="2 3">R1b54</strain>
    </source>
</reference>
<evidence type="ECO:0000256" key="1">
    <source>
        <dbReference type="SAM" id="MobiDB-lite"/>
    </source>
</evidence>